<evidence type="ECO:0000256" key="2">
    <source>
        <dbReference type="ARBA" id="ARBA00022603"/>
    </source>
</evidence>
<comment type="similarity">
    <text evidence="1 4">Belongs to the UPF0677 family.</text>
</comment>
<dbReference type="Pfam" id="PF04072">
    <property type="entry name" value="LCM"/>
    <property type="match status" value="1"/>
</dbReference>
<dbReference type="InterPro" id="IPR029063">
    <property type="entry name" value="SAM-dependent_MTases_sf"/>
</dbReference>
<dbReference type="InterPro" id="IPR011610">
    <property type="entry name" value="SAM_mthyl_Trfase_ML2640-like"/>
</dbReference>
<dbReference type="InterPro" id="IPR007213">
    <property type="entry name" value="Ppm1/Ppm2/Tcmp"/>
</dbReference>
<evidence type="ECO:0000313" key="6">
    <source>
        <dbReference type="Proteomes" id="UP000782610"/>
    </source>
</evidence>
<evidence type="ECO:0000256" key="4">
    <source>
        <dbReference type="RuleBase" id="RU362030"/>
    </source>
</evidence>
<gene>
    <name evidence="5" type="ORF">HY834_19525</name>
</gene>
<comment type="caution">
    <text evidence="5">The sequence shown here is derived from an EMBL/GenBank/DDBJ whole genome shotgun (WGS) entry which is preliminary data.</text>
</comment>
<sequence>MLKKARLTMSTARGVALVRAMEMARPEAERISSDPYAKAFVNPVNLEGTRLLSAAGVLRLIGVEPMINLAIVREQYIHDLIVAEARAGLDQIVILGAGFDTRAYRIPEIAALPVFEVDHPVTQAEKQAALRKVSAPLPVKHRFVGVDFETDDLGERLRTAGYREDVRTLFVWQGVSMYLTATGIDRTLAFVAEHSAKNSVVVFDYVDTRELEGGEAAMIRFFTGMMGEKVTFGIAQNEIVQFLEARGFTRVRNAHGAEMARPYLIGANARRPMARGVNIVAAIVG</sequence>
<dbReference type="EC" id="2.1.1.-" evidence="4"/>
<dbReference type="PANTHER" id="PTHR43619">
    <property type="entry name" value="S-ADENOSYL-L-METHIONINE-DEPENDENT METHYLTRANSFERASE YKTD-RELATED"/>
    <property type="match status" value="1"/>
</dbReference>
<accession>A0A933P018</accession>
<comment type="function">
    <text evidence="4">Exhibits S-adenosyl-L-methionine-dependent methyltransferase activity.</text>
</comment>
<dbReference type="GO" id="GO:0032259">
    <property type="term" value="P:methylation"/>
    <property type="evidence" value="ECO:0007669"/>
    <property type="project" value="UniProtKB-KW"/>
</dbReference>
<dbReference type="NCBIfam" id="TIGR00027">
    <property type="entry name" value="mthyl_TIGR00027"/>
    <property type="match status" value="1"/>
</dbReference>
<dbReference type="EMBL" id="JACRAF010000065">
    <property type="protein sequence ID" value="MBI4923930.1"/>
    <property type="molecule type" value="Genomic_DNA"/>
</dbReference>
<dbReference type="Gene3D" id="3.40.50.150">
    <property type="entry name" value="Vaccinia Virus protein VP39"/>
    <property type="match status" value="1"/>
</dbReference>
<evidence type="ECO:0000256" key="1">
    <source>
        <dbReference type="ARBA" id="ARBA00008138"/>
    </source>
</evidence>
<dbReference type="SUPFAM" id="SSF53335">
    <property type="entry name" value="S-adenosyl-L-methionine-dependent methyltransferases"/>
    <property type="match status" value="1"/>
</dbReference>
<organism evidence="5 6">
    <name type="scientific">Devosia nanyangense</name>
    <dbReference type="NCBI Taxonomy" id="1228055"/>
    <lineage>
        <taxon>Bacteria</taxon>
        <taxon>Pseudomonadati</taxon>
        <taxon>Pseudomonadota</taxon>
        <taxon>Alphaproteobacteria</taxon>
        <taxon>Hyphomicrobiales</taxon>
        <taxon>Devosiaceae</taxon>
        <taxon>Devosia</taxon>
    </lineage>
</organism>
<dbReference type="Proteomes" id="UP000782610">
    <property type="component" value="Unassembled WGS sequence"/>
</dbReference>
<name>A0A933P018_9HYPH</name>
<evidence type="ECO:0000256" key="3">
    <source>
        <dbReference type="ARBA" id="ARBA00022679"/>
    </source>
</evidence>
<dbReference type="GO" id="GO:0008168">
    <property type="term" value="F:methyltransferase activity"/>
    <property type="evidence" value="ECO:0007669"/>
    <property type="project" value="UniProtKB-UniRule"/>
</dbReference>
<dbReference type="AlphaFoldDB" id="A0A933P018"/>
<proteinExistence type="inferred from homology"/>
<reference evidence="5" key="1">
    <citation type="submission" date="2020-07" db="EMBL/GenBank/DDBJ databases">
        <title>Huge and variable diversity of episymbiotic CPR bacteria and DPANN archaea in groundwater ecosystems.</title>
        <authorList>
            <person name="He C.Y."/>
            <person name="Keren R."/>
            <person name="Whittaker M."/>
            <person name="Farag I.F."/>
            <person name="Doudna J."/>
            <person name="Cate J.H.D."/>
            <person name="Banfield J.F."/>
        </authorList>
    </citation>
    <scope>NUCLEOTIDE SEQUENCE</scope>
    <source>
        <strain evidence="5">NC_groundwater_1586_Pr3_B-0.1um_66_15</strain>
    </source>
</reference>
<keyword evidence="2 4" id="KW-0489">Methyltransferase</keyword>
<keyword evidence="3 5" id="KW-0808">Transferase</keyword>
<evidence type="ECO:0000313" key="5">
    <source>
        <dbReference type="EMBL" id="MBI4923930.1"/>
    </source>
</evidence>
<dbReference type="PANTHER" id="PTHR43619:SF2">
    <property type="entry name" value="S-ADENOSYL-L-METHIONINE-DEPENDENT METHYLTRANSFERASES SUPERFAMILY PROTEIN"/>
    <property type="match status" value="1"/>
</dbReference>
<protein>
    <recommendedName>
        <fullName evidence="4">S-adenosyl-L-methionine-dependent methyltransferase</fullName>
        <ecNumber evidence="4">2.1.1.-</ecNumber>
    </recommendedName>
</protein>
<keyword evidence="4" id="KW-0949">S-adenosyl-L-methionine</keyword>